<feature type="transmembrane region" description="Helical" evidence="7">
    <location>
        <begin position="339"/>
        <end position="357"/>
    </location>
</feature>
<feature type="transmembrane region" description="Helical" evidence="7">
    <location>
        <begin position="53"/>
        <end position="69"/>
    </location>
</feature>
<keyword evidence="6 7" id="KW-0472">Membrane</keyword>
<organism evidence="9">
    <name type="scientific">Geoglobus ahangari</name>
    <dbReference type="NCBI Taxonomy" id="113653"/>
    <lineage>
        <taxon>Archaea</taxon>
        <taxon>Methanobacteriati</taxon>
        <taxon>Methanobacteriota</taxon>
        <taxon>Archaeoglobi</taxon>
        <taxon>Archaeoglobales</taxon>
        <taxon>Archaeoglobaceae</taxon>
        <taxon>Geoglobus</taxon>
    </lineage>
</organism>
<dbReference type="EMBL" id="DTAK01000020">
    <property type="protein sequence ID" value="HGU59270.1"/>
    <property type="molecule type" value="Genomic_DNA"/>
</dbReference>
<evidence type="ECO:0000256" key="3">
    <source>
        <dbReference type="ARBA" id="ARBA00022448"/>
    </source>
</evidence>
<feature type="transmembrane region" description="Helical" evidence="7">
    <location>
        <begin position="75"/>
        <end position="95"/>
    </location>
</feature>
<feature type="transmembrane region" description="Helical" evidence="7">
    <location>
        <begin position="133"/>
        <end position="150"/>
    </location>
</feature>
<feature type="transmembrane region" description="Helical" evidence="7">
    <location>
        <begin position="363"/>
        <end position="386"/>
    </location>
</feature>
<name>A0A7C4S5H7_9EURY</name>
<evidence type="ECO:0000256" key="4">
    <source>
        <dbReference type="ARBA" id="ARBA00022692"/>
    </source>
</evidence>
<proteinExistence type="inferred from homology"/>
<dbReference type="PANTHER" id="PTHR42810:SF2">
    <property type="entry name" value="PURINE PERMEASE C1399.01C-RELATED"/>
    <property type="match status" value="1"/>
</dbReference>
<protein>
    <submittedName>
        <fullName evidence="9">Xanthine permease</fullName>
    </submittedName>
</protein>
<keyword evidence="5 7" id="KW-1133">Transmembrane helix</keyword>
<dbReference type="InterPro" id="IPR006043">
    <property type="entry name" value="NCS2"/>
</dbReference>
<keyword evidence="3" id="KW-0813">Transport</keyword>
<evidence type="ECO:0000256" key="5">
    <source>
        <dbReference type="ARBA" id="ARBA00022989"/>
    </source>
</evidence>
<sequence length="395" mass="43170">MIILPIVIITGKVVAVLHFMDFAKQVEYIQKIFFITGIAMLIQLCFGHRLPLVSGPSMILLIGIAASRGSNFNSIYSAVLFGGVFLTILAITGMISRLSKIFTQKVVATILLMVAFTITPTILNLIVNPYHLAFMNFCFALIFLFLMFVVNRFLSGIWEATHILWATIIGSIVYLAINPPQTFPEVNLVSLPLTKPISIVFDPILVFSFVVCFFAVLINDIGSLQSVGPIINPDKMGARMTRGVTVTGISNMLAGFIGVIGVVNYTLSPGVIIATKNASRYTLIFAALVLVVFSFLPIFLAIISLIPSVVVAVVLTYIMCSQISASLSIVFKQGFKFEDGLTIALPIMLSILVSFLPKEALEFFPSVLLPILGNGFVMGVLAVLFMEHVVFRERN</sequence>
<gene>
    <name evidence="9" type="ORF">ENT89_03660</name>
    <name evidence="8" type="ORF">ENX77_03825</name>
</gene>
<accession>A0A7C4S5H7</accession>
<evidence type="ECO:0000256" key="2">
    <source>
        <dbReference type="ARBA" id="ARBA00008821"/>
    </source>
</evidence>
<dbReference type="EMBL" id="DTPI01000028">
    <property type="protein sequence ID" value="HGE66240.1"/>
    <property type="molecule type" value="Genomic_DNA"/>
</dbReference>
<keyword evidence="4 7" id="KW-0812">Transmembrane</keyword>
<evidence type="ECO:0000256" key="6">
    <source>
        <dbReference type="ARBA" id="ARBA00023136"/>
    </source>
</evidence>
<evidence type="ECO:0000256" key="1">
    <source>
        <dbReference type="ARBA" id="ARBA00004141"/>
    </source>
</evidence>
<comment type="subcellular location">
    <subcellularLocation>
        <location evidence="1">Membrane</location>
        <topology evidence="1">Multi-pass membrane protein</topology>
    </subcellularLocation>
</comment>
<feature type="transmembrane region" description="Helical" evidence="7">
    <location>
        <begin position="243"/>
        <end position="265"/>
    </location>
</feature>
<comment type="caution">
    <text evidence="9">The sequence shown here is derived from an EMBL/GenBank/DDBJ whole genome shotgun (WGS) entry which is preliminary data.</text>
</comment>
<dbReference type="PANTHER" id="PTHR42810">
    <property type="entry name" value="PURINE PERMEASE C1399.01C-RELATED"/>
    <property type="match status" value="1"/>
</dbReference>
<feature type="transmembrane region" description="Helical" evidence="7">
    <location>
        <begin position="285"/>
        <end position="318"/>
    </location>
</feature>
<evidence type="ECO:0000313" key="8">
    <source>
        <dbReference type="EMBL" id="HGE66240.1"/>
    </source>
</evidence>
<feature type="transmembrane region" description="Helical" evidence="7">
    <location>
        <begin position="197"/>
        <end position="222"/>
    </location>
</feature>
<evidence type="ECO:0000256" key="7">
    <source>
        <dbReference type="SAM" id="Phobius"/>
    </source>
</evidence>
<comment type="similarity">
    <text evidence="2">Belongs to the nucleobase:cation symporter-2 (NCS2) (TC 2.A.40) family.</text>
</comment>
<dbReference type="Pfam" id="PF00860">
    <property type="entry name" value="Xan_ur_permease"/>
    <property type="match status" value="1"/>
</dbReference>
<evidence type="ECO:0000313" key="9">
    <source>
        <dbReference type="EMBL" id="HGU59270.1"/>
    </source>
</evidence>
<dbReference type="NCBIfam" id="NF037981">
    <property type="entry name" value="NCS2_1"/>
    <property type="match status" value="1"/>
</dbReference>
<feature type="transmembrane region" description="Helical" evidence="7">
    <location>
        <begin position="157"/>
        <end position="177"/>
    </location>
</feature>
<reference evidence="9" key="1">
    <citation type="journal article" date="2020" name="mSystems">
        <title>Genome- and Community-Level Interaction Insights into Carbon Utilization and Element Cycling Functions of Hydrothermarchaeota in Hydrothermal Sediment.</title>
        <authorList>
            <person name="Zhou Z."/>
            <person name="Liu Y."/>
            <person name="Xu W."/>
            <person name="Pan J."/>
            <person name="Luo Z.H."/>
            <person name="Li M."/>
        </authorList>
    </citation>
    <scope>NUCLEOTIDE SEQUENCE [LARGE SCALE GENOMIC DNA]</scope>
    <source>
        <strain evidence="9">SpSt-62</strain>
        <strain evidence="8">SpSt-97</strain>
    </source>
</reference>
<dbReference type="GO" id="GO:0042907">
    <property type="term" value="F:xanthine transmembrane transporter activity"/>
    <property type="evidence" value="ECO:0007669"/>
    <property type="project" value="TreeGrafter"/>
</dbReference>
<dbReference type="AlphaFoldDB" id="A0A7C4S5H7"/>
<dbReference type="GO" id="GO:0005886">
    <property type="term" value="C:plasma membrane"/>
    <property type="evidence" value="ECO:0007669"/>
    <property type="project" value="TreeGrafter"/>
</dbReference>
<feature type="transmembrane region" description="Helical" evidence="7">
    <location>
        <begin position="107"/>
        <end position="127"/>
    </location>
</feature>